<keyword evidence="1" id="KW-1133">Transmembrane helix</keyword>
<dbReference type="EMBL" id="QKRX01000002">
    <property type="protein sequence ID" value="RAU19224.1"/>
    <property type="molecule type" value="Genomic_DNA"/>
</dbReference>
<evidence type="ECO:0000313" key="2">
    <source>
        <dbReference type="EMBL" id="RAU19224.1"/>
    </source>
</evidence>
<evidence type="ECO:0008006" key="4">
    <source>
        <dbReference type="Google" id="ProtNLM"/>
    </source>
</evidence>
<organism evidence="2 3">
    <name type="scientific">Nitrincola tibetensis</name>
    <dbReference type="NCBI Taxonomy" id="2219697"/>
    <lineage>
        <taxon>Bacteria</taxon>
        <taxon>Pseudomonadati</taxon>
        <taxon>Pseudomonadota</taxon>
        <taxon>Gammaproteobacteria</taxon>
        <taxon>Oceanospirillales</taxon>
        <taxon>Oceanospirillaceae</taxon>
        <taxon>Nitrincola</taxon>
    </lineage>
</organism>
<evidence type="ECO:0000313" key="3">
    <source>
        <dbReference type="Proteomes" id="UP000250744"/>
    </source>
</evidence>
<evidence type="ECO:0000256" key="1">
    <source>
        <dbReference type="SAM" id="Phobius"/>
    </source>
</evidence>
<feature type="transmembrane region" description="Helical" evidence="1">
    <location>
        <begin position="12"/>
        <end position="36"/>
    </location>
</feature>
<keyword evidence="1" id="KW-0472">Membrane</keyword>
<name>A0A364NQ96_9GAMM</name>
<dbReference type="OrthoDB" id="5732699at2"/>
<dbReference type="AlphaFoldDB" id="A0A364NQ96"/>
<dbReference type="NCBIfam" id="NF040576">
    <property type="entry name" value="T2SS_GspM_XpsM"/>
    <property type="match status" value="1"/>
</dbReference>
<sequence>MNWNLSNKQRLGLLSTITILFVLVYTVYVSGVFATYKAYEDQIHTVSERVARLQGFVEAGPLIEAQTHEAERFMHGLVYPRTVDDLNIAAQLQQKVRAAFQAVEGDILGVQIMPTQLLGGFEQVRVHIRAELDIEGLETLLKRLEEESPKIWIESLAVQPMGANRLGNRLTVQIRFVSLRWVP</sequence>
<dbReference type="RefSeq" id="WP_112157369.1">
    <property type="nucleotide sequence ID" value="NZ_QKRX01000002.1"/>
</dbReference>
<dbReference type="Proteomes" id="UP000250744">
    <property type="component" value="Unassembled WGS sequence"/>
</dbReference>
<dbReference type="InterPro" id="IPR034756">
    <property type="entry name" value="T2SSM_b"/>
</dbReference>
<dbReference type="Pfam" id="PF10741">
    <property type="entry name" value="T2SSM_b"/>
    <property type="match status" value="1"/>
</dbReference>
<gene>
    <name evidence="2" type="ORF">DN062_02855</name>
</gene>
<proteinExistence type="predicted"/>
<reference evidence="2 3" key="1">
    <citation type="submission" date="2018-06" db="EMBL/GenBank/DDBJ databases">
        <title>Nitrincola tibetense sp. nov., isolated from Lake XuguoCo on Tibetan Plateau.</title>
        <authorList>
            <person name="Xing P."/>
        </authorList>
    </citation>
    <scope>NUCLEOTIDE SEQUENCE [LARGE SCALE GENOMIC DNA]</scope>
    <source>
        <strain evidence="3">xg18</strain>
    </source>
</reference>
<accession>A0A364NQ96</accession>
<keyword evidence="3" id="KW-1185">Reference proteome</keyword>
<keyword evidence="1" id="KW-0812">Transmembrane</keyword>
<comment type="caution">
    <text evidence="2">The sequence shown here is derived from an EMBL/GenBank/DDBJ whole genome shotgun (WGS) entry which is preliminary data.</text>
</comment>
<protein>
    <recommendedName>
        <fullName evidence="4">General secretion pathway protein GspM</fullName>
    </recommendedName>
</protein>